<evidence type="ECO:0000256" key="1">
    <source>
        <dbReference type="SAM" id="SignalP"/>
    </source>
</evidence>
<keyword evidence="3" id="KW-1185">Reference proteome</keyword>
<dbReference type="Proteomes" id="UP000642070">
    <property type="component" value="Unassembled WGS sequence"/>
</dbReference>
<organism evidence="2 3">
    <name type="scientific">Dactylosporangium sucinum</name>
    <dbReference type="NCBI Taxonomy" id="1424081"/>
    <lineage>
        <taxon>Bacteria</taxon>
        <taxon>Bacillati</taxon>
        <taxon>Actinomycetota</taxon>
        <taxon>Actinomycetes</taxon>
        <taxon>Micromonosporales</taxon>
        <taxon>Micromonosporaceae</taxon>
        <taxon>Dactylosporangium</taxon>
    </lineage>
</organism>
<keyword evidence="1" id="KW-0732">Signal</keyword>
<feature type="chain" id="PRO_5036673777" evidence="1">
    <location>
        <begin position="25"/>
        <end position="306"/>
    </location>
</feature>
<dbReference type="AlphaFoldDB" id="A0A917SZ30"/>
<proteinExistence type="predicted"/>
<dbReference type="EMBL" id="BMPI01000001">
    <property type="protein sequence ID" value="GGM04425.1"/>
    <property type="molecule type" value="Genomic_DNA"/>
</dbReference>
<protein>
    <submittedName>
        <fullName evidence="2">Uncharacterized protein</fullName>
    </submittedName>
</protein>
<feature type="signal peptide" evidence="1">
    <location>
        <begin position="1"/>
        <end position="24"/>
    </location>
</feature>
<sequence length="306" mass="33604">MWRSVTTVLLVAATIVAPASAAHAAVTDAELAYRWAPVHYQDTASTYRADYLAPVDYDGEWNTRNNWNNLDAFASGLVGTVYYSVVETGTHWFIVYAYYHARDYKTFFPHENDMEGLLLTVRKDGGTGTLEAMVTLAHDNFYSYVPTGGTYTSGRENIDGTVLMQSFDGAAHPTTSQESKGHGCYNWSGGSFPGGDGVVYYPSRTAGAVPSGPNDRNARYRLVDIFGPGGPWERRNSNPPYASWGAFAGDDWQPNAAHAPWAWDDLNDGSDLQAGVIASDPAYLVSRYYTNLGAFSLAYTRNQYRG</sequence>
<comment type="caution">
    <text evidence="2">The sequence shown here is derived from an EMBL/GenBank/DDBJ whole genome shotgun (WGS) entry which is preliminary data.</text>
</comment>
<gene>
    <name evidence="2" type="ORF">GCM10007977_002090</name>
</gene>
<reference evidence="2" key="2">
    <citation type="submission" date="2020-09" db="EMBL/GenBank/DDBJ databases">
        <authorList>
            <person name="Sun Q."/>
            <person name="Ohkuma M."/>
        </authorList>
    </citation>
    <scope>NUCLEOTIDE SEQUENCE</scope>
    <source>
        <strain evidence="2">JCM 19831</strain>
    </source>
</reference>
<reference evidence="2" key="1">
    <citation type="journal article" date="2014" name="Int. J. Syst. Evol. Microbiol.">
        <title>Complete genome sequence of Corynebacterium casei LMG S-19264T (=DSM 44701T), isolated from a smear-ripened cheese.</title>
        <authorList>
            <consortium name="US DOE Joint Genome Institute (JGI-PGF)"/>
            <person name="Walter F."/>
            <person name="Albersmeier A."/>
            <person name="Kalinowski J."/>
            <person name="Ruckert C."/>
        </authorList>
    </citation>
    <scope>NUCLEOTIDE SEQUENCE</scope>
    <source>
        <strain evidence="2">JCM 19831</strain>
    </source>
</reference>
<evidence type="ECO:0000313" key="2">
    <source>
        <dbReference type="EMBL" id="GGM04425.1"/>
    </source>
</evidence>
<name>A0A917SZ30_9ACTN</name>
<accession>A0A917SZ30</accession>
<evidence type="ECO:0000313" key="3">
    <source>
        <dbReference type="Proteomes" id="UP000642070"/>
    </source>
</evidence>